<keyword evidence="8 11" id="KW-1133">Transmembrane helix</keyword>
<evidence type="ECO:0000256" key="9">
    <source>
        <dbReference type="ARBA" id="ARBA00023012"/>
    </source>
</evidence>
<dbReference type="Proteomes" id="UP000034071">
    <property type="component" value="Chromosome"/>
</dbReference>
<dbReference type="Gene3D" id="1.10.287.130">
    <property type="match status" value="1"/>
</dbReference>
<dbReference type="InterPro" id="IPR003660">
    <property type="entry name" value="HAMP_dom"/>
</dbReference>
<dbReference type="PANTHER" id="PTHR45436:SF4">
    <property type="entry name" value="SENSOR PROTEIN PHOQ"/>
    <property type="match status" value="1"/>
</dbReference>
<keyword evidence="6 11" id="KW-0812">Transmembrane</keyword>
<protein>
    <recommendedName>
        <fullName evidence="3">histidine kinase</fullName>
        <ecNumber evidence="3">2.7.13.3</ecNumber>
    </recommendedName>
</protein>
<dbReference type="Pfam" id="PF00672">
    <property type="entry name" value="HAMP"/>
    <property type="match status" value="1"/>
</dbReference>
<evidence type="ECO:0000256" key="7">
    <source>
        <dbReference type="ARBA" id="ARBA00022777"/>
    </source>
</evidence>
<dbReference type="InterPro" id="IPR003594">
    <property type="entry name" value="HATPase_dom"/>
</dbReference>
<evidence type="ECO:0000256" key="6">
    <source>
        <dbReference type="ARBA" id="ARBA00022692"/>
    </source>
</evidence>
<proteinExistence type="predicted"/>
<keyword evidence="10 11" id="KW-0472">Membrane</keyword>
<evidence type="ECO:0000313" key="14">
    <source>
        <dbReference type="EMBL" id="AKE52098.1"/>
    </source>
</evidence>
<dbReference type="PANTHER" id="PTHR45436">
    <property type="entry name" value="SENSOR HISTIDINE KINASE YKOH"/>
    <property type="match status" value="1"/>
</dbReference>
<name>A0A0F6RC43_9GAMM</name>
<dbReference type="RefSeq" id="WP_046561206.1">
    <property type="nucleotide sequence ID" value="NZ_CP010975.1"/>
</dbReference>
<evidence type="ECO:0000259" key="12">
    <source>
        <dbReference type="PROSITE" id="PS50109"/>
    </source>
</evidence>
<reference evidence="14 15" key="1">
    <citation type="submission" date="2015-02" db="EMBL/GenBank/DDBJ databases">
        <title>Complete genome sequence of Kangiella geojedonensis strain YCS-5T.</title>
        <authorList>
            <person name="Kim K.M."/>
        </authorList>
    </citation>
    <scope>NUCLEOTIDE SEQUENCE [LARGE SCALE GENOMIC DNA]</scope>
    <source>
        <strain evidence="14 15">YCS-5</strain>
    </source>
</reference>
<evidence type="ECO:0000256" key="2">
    <source>
        <dbReference type="ARBA" id="ARBA00004370"/>
    </source>
</evidence>
<dbReference type="PROSITE" id="PS50885">
    <property type="entry name" value="HAMP"/>
    <property type="match status" value="1"/>
</dbReference>
<dbReference type="AlphaFoldDB" id="A0A0F6RC43"/>
<accession>A0A0F6RC43</accession>
<feature type="transmembrane region" description="Helical" evidence="11">
    <location>
        <begin position="21"/>
        <end position="42"/>
    </location>
</feature>
<evidence type="ECO:0000313" key="15">
    <source>
        <dbReference type="Proteomes" id="UP000034071"/>
    </source>
</evidence>
<keyword evidence="15" id="KW-1185">Reference proteome</keyword>
<dbReference type="SMART" id="SM00387">
    <property type="entry name" value="HATPase_c"/>
    <property type="match status" value="1"/>
</dbReference>
<dbReference type="InterPro" id="IPR005467">
    <property type="entry name" value="His_kinase_dom"/>
</dbReference>
<dbReference type="CDD" id="cd00082">
    <property type="entry name" value="HisKA"/>
    <property type="match status" value="1"/>
</dbReference>
<dbReference type="InterPro" id="IPR004358">
    <property type="entry name" value="Sig_transdc_His_kin-like_C"/>
</dbReference>
<evidence type="ECO:0000259" key="13">
    <source>
        <dbReference type="PROSITE" id="PS50885"/>
    </source>
</evidence>
<comment type="subcellular location">
    <subcellularLocation>
        <location evidence="2">Membrane</location>
    </subcellularLocation>
</comment>
<dbReference type="SUPFAM" id="SSF55874">
    <property type="entry name" value="ATPase domain of HSP90 chaperone/DNA topoisomerase II/histidine kinase"/>
    <property type="match status" value="1"/>
</dbReference>
<dbReference type="InterPro" id="IPR003661">
    <property type="entry name" value="HisK_dim/P_dom"/>
</dbReference>
<feature type="transmembrane region" description="Helical" evidence="11">
    <location>
        <begin position="185"/>
        <end position="208"/>
    </location>
</feature>
<dbReference type="GO" id="GO:0000155">
    <property type="term" value="F:phosphorelay sensor kinase activity"/>
    <property type="evidence" value="ECO:0007669"/>
    <property type="project" value="InterPro"/>
</dbReference>
<evidence type="ECO:0000256" key="11">
    <source>
        <dbReference type="SAM" id="Phobius"/>
    </source>
</evidence>
<evidence type="ECO:0000256" key="5">
    <source>
        <dbReference type="ARBA" id="ARBA00022679"/>
    </source>
</evidence>
<dbReference type="PRINTS" id="PR00344">
    <property type="entry name" value="BCTRLSENSOR"/>
</dbReference>
<evidence type="ECO:0000256" key="8">
    <source>
        <dbReference type="ARBA" id="ARBA00022989"/>
    </source>
</evidence>
<dbReference type="EMBL" id="CP010975">
    <property type="protein sequence ID" value="AKE52098.1"/>
    <property type="molecule type" value="Genomic_DNA"/>
</dbReference>
<evidence type="ECO:0000256" key="3">
    <source>
        <dbReference type="ARBA" id="ARBA00012438"/>
    </source>
</evidence>
<keyword evidence="7 14" id="KW-0418">Kinase</keyword>
<dbReference type="Gene3D" id="3.30.565.10">
    <property type="entry name" value="Histidine kinase-like ATPase, C-terminal domain"/>
    <property type="match status" value="1"/>
</dbReference>
<evidence type="ECO:0000256" key="4">
    <source>
        <dbReference type="ARBA" id="ARBA00022553"/>
    </source>
</evidence>
<dbReference type="InterPro" id="IPR036097">
    <property type="entry name" value="HisK_dim/P_sf"/>
</dbReference>
<dbReference type="InterPro" id="IPR050428">
    <property type="entry name" value="TCS_sensor_his_kinase"/>
</dbReference>
<dbReference type="Pfam" id="PF02518">
    <property type="entry name" value="HATPase_c"/>
    <property type="match status" value="1"/>
</dbReference>
<evidence type="ECO:0000256" key="1">
    <source>
        <dbReference type="ARBA" id="ARBA00000085"/>
    </source>
</evidence>
<sequence>MQEQAEHKVKKTKPKYSLQRRLLLNTSVVLVFFIIAMSFVLLDSYKTGIRQATYERLYAQFYSLLSYADELEPGDLFLPEEIPSDKRFNQYNSGMSALVYDETESLIWKSLSARYDQEQHKVPLPLSLPGEGTLAEITMDETDYFRFHYIAEWESPEGAISLYHFVILENKRPFDQVISAYRNQLWFWLSIMALSLLVILFVVMRWTLRPIRRAVKELRHIEKGMLSTLSDQYPQELQRLTENINRFIQSERHQSKRYKETLGNLAHSLKTPLAVMNTALQNKSNDAEELAVICSEQIGRMDQIVAYQLQRATSGPQVMMRSMEVEPALDKLATSLTKVYQDKGVTIEVEVSHGLMIALNEGDFYEVFGNVLDNACKWTKSKVRVKAQRIAGKVQVTVEDNGPGIPENVRLAILSRGKRLDETVEGQGIGMSVVTEIVAAYNGQIDIDTSELGGALMRLSF</sequence>
<keyword evidence="9" id="KW-0902">Two-component regulatory system</keyword>
<dbReference type="PATRIC" id="fig|914150.5.peg.1154"/>
<dbReference type="STRING" id="914150.TQ33_1138"/>
<keyword evidence="4" id="KW-0597">Phosphoprotein</keyword>
<dbReference type="GO" id="GO:0005886">
    <property type="term" value="C:plasma membrane"/>
    <property type="evidence" value="ECO:0007669"/>
    <property type="project" value="TreeGrafter"/>
</dbReference>
<dbReference type="PROSITE" id="PS50109">
    <property type="entry name" value="HIS_KIN"/>
    <property type="match status" value="1"/>
</dbReference>
<dbReference type="HOGENOM" id="CLU_000445_42_2_6"/>
<feature type="domain" description="HAMP" evidence="13">
    <location>
        <begin position="205"/>
        <end position="256"/>
    </location>
</feature>
<dbReference type="GO" id="GO:0005524">
    <property type="term" value="F:ATP binding"/>
    <property type="evidence" value="ECO:0007669"/>
    <property type="project" value="UniProtKB-KW"/>
</dbReference>
<feature type="domain" description="Histidine kinase" evidence="12">
    <location>
        <begin position="264"/>
        <end position="461"/>
    </location>
</feature>
<gene>
    <name evidence="14" type="ORF">TQ33_1138</name>
</gene>
<dbReference type="KEGG" id="kge:TQ33_1138"/>
<comment type="catalytic activity">
    <reaction evidence="1">
        <text>ATP + protein L-histidine = ADP + protein N-phospho-L-histidine.</text>
        <dbReference type="EC" id="2.7.13.3"/>
    </reaction>
</comment>
<keyword evidence="5" id="KW-0808">Transferase</keyword>
<organism evidence="14 15">
    <name type="scientific">Kangiella geojedonensis</name>
    <dbReference type="NCBI Taxonomy" id="914150"/>
    <lineage>
        <taxon>Bacteria</taxon>
        <taxon>Pseudomonadati</taxon>
        <taxon>Pseudomonadota</taxon>
        <taxon>Gammaproteobacteria</taxon>
        <taxon>Kangiellales</taxon>
        <taxon>Kangiellaceae</taxon>
        <taxon>Kangiella</taxon>
    </lineage>
</organism>
<dbReference type="EC" id="2.7.13.3" evidence="3"/>
<dbReference type="InterPro" id="IPR036890">
    <property type="entry name" value="HATPase_C_sf"/>
</dbReference>
<dbReference type="SUPFAM" id="SSF47384">
    <property type="entry name" value="Homodimeric domain of signal transducing histidine kinase"/>
    <property type="match status" value="1"/>
</dbReference>
<evidence type="ECO:0000256" key="10">
    <source>
        <dbReference type="ARBA" id="ARBA00023136"/>
    </source>
</evidence>